<organism evidence="8 9">
    <name type="scientific">Halomonas lysinitropha</name>
    <dbReference type="NCBI Taxonomy" id="2607506"/>
    <lineage>
        <taxon>Bacteria</taxon>
        <taxon>Pseudomonadati</taxon>
        <taxon>Pseudomonadota</taxon>
        <taxon>Gammaproteobacteria</taxon>
        <taxon>Oceanospirillales</taxon>
        <taxon>Halomonadaceae</taxon>
        <taxon>Halomonas</taxon>
    </lineage>
</organism>
<comment type="subcellular location">
    <subcellularLocation>
        <location evidence="1">Cell membrane</location>
        <topology evidence="1">Multi-pass membrane protein</topology>
    </subcellularLocation>
</comment>
<evidence type="ECO:0000313" key="8">
    <source>
        <dbReference type="EMBL" id="VVZ95762.1"/>
    </source>
</evidence>
<dbReference type="AlphaFoldDB" id="A0A5K1I9K3"/>
<dbReference type="EMBL" id="CABVOU010000033">
    <property type="protein sequence ID" value="VVZ95762.1"/>
    <property type="molecule type" value="Genomic_DNA"/>
</dbReference>
<protein>
    <submittedName>
        <fullName evidence="8">Sulfatase</fullName>
    </submittedName>
</protein>
<dbReference type="PANTHER" id="PTHR47371:SF3">
    <property type="entry name" value="PHOSPHOGLYCEROL TRANSFERASE I"/>
    <property type="match status" value="1"/>
</dbReference>
<accession>A0A5K1I9K3</accession>
<keyword evidence="5 6" id="KW-0472">Membrane</keyword>
<feature type="transmembrane region" description="Helical" evidence="6">
    <location>
        <begin position="6"/>
        <end position="23"/>
    </location>
</feature>
<feature type="transmembrane region" description="Helical" evidence="6">
    <location>
        <begin position="144"/>
        <end position="164"/>
    </location>
</feature>
<evidence type="ECO:0000256" key="5">
    <source>
        <dbReference type="ARBA" id="ARBA00023136"/>
    </source>
</evidence>
<reference evidence="8 9" key="1">
    <citation type="submission" date="2019-09" db="EMBL/GenBank/DDBJ databases">
        <authorList>
            <person name="Criscuolo A."/>
        </authorList>
    </citation>
    <scope>NUCLEOTIDE SEQUENCE [LARGE SCALE GENOMIC DNA]</scope>
    <source>
        <strain evidence="9">3(2)</strain>
    </source>
</reference>
<keyword evidence="9" id="KW-1185">Reference proteome</keyword>
<evidence type="ECO:0000259" key="7">
    <source>
        <dbReference type="Pfam" id="PF00884"/>
    </source>
</evidence>
<gene>
    <name evidence="8" type="ORF">HALO32_01841</name>
</gene>
<evidence type="ECO:0000313" key="9">
    <source>
        <dbReference type="Proteomes" id="UP000326725"/>
    </source>
</evidence>
<evidence type="ECO:0000256" key="3">
    <source>
        <dbReference type="ARBA" id="ARBA00022692"/>
    </source>
</evidence>
<dbReference type="RefSeq" id="WP_151443499.1">
    <property type="nucleotide sequence ID" value="NZ_CABVOU010000033.1"/>
</dbReference>
<dbReference type="PANTHER" id="PTHR47371">
    <property type="entry name" value="LIPOTEICHOIC ACID SYNTHASE"/>
    <property type="match status" value="1"/>
</dbReference>
<dbReference type="Gene3D" id="3.40.720.10">
    <property type="entry name" value="Alkaline Phosphatase, subunit A"/>
    <property type="match status" value="1"/>
</dbReference>
<keyword evidence="4 6" id="KW-1133">Transmembrane helix</keyword>
<keyword evidence="2" id="KW-1003">Cell membrane</keyword>
<evidence type="ECO:0000256" key="1">
    <source>
        <dbReference type="ARBA" id="ARBA00004651"/>
    </source>
</evidence>
<evidence type="ECO:0000256" key="2">
    <source>
        <dbReference type="ARBA" id="ARBA00022475"/>
    </source>
</evidence>
<dbReference type="InterPro" id="IPR050448">
    <property type="entry name" value="OpgB/LTA_synthase_biosynth"/>
</dbReference>
<feature type="transmembrane region" description="Helical" evidence="6">
    <location>
        <begin position="35"/>
        <end position="54"/>
    </location>
</feature>
<feature type="domain" description="Sulfatase N-terminal" evidence="7">
    <location>
        <begin position="221"/>
        <end position="485"/>
    </location>
</feature>
<dbReference type="Proteomes" id="UP000326725">
    <property type="component" value="Unassembled WGS sequence"/>
</dbReference>
<feature type="transmembrane region" description="Helical" evidence="6">
    <location>
        <begin position="105"/>
        <end position="132"/>
    </location>
</feature>
<dbReference type="GO" id="GO:0005886">
    <property type="term" value="C:plasma membrane"/>
    <property type="evidence" value="ECO:0007669"/>
    <property type="project" value="UniProtKB-SubCell"/>
</dbReference>
<name>A0A5K1I9K3_9GAMM</name>
<dbReference type="CDD" id="cd16015">
    <property type="entry name" value="LTA_synthase"/>
    <property type="match status" value="1"/>
</dbReference>
<dbReference type="InterPro" id="IPR017850">
    <property type="entry name" value="Alkaline_phosphatase_core_sf"/>
</dbReference>
<keyword evidence="3 6" id="KW-0812">Transmembrane</keyword>
<sequence>MIAALWPPLAAGLALTLVIEGLLRPAVTPFWRRHWATLAVHIGSWVLLFTLFLLVLQRPWFAVVFIASLQLVVVQSSNIKAATLREPFICQDFEYFLDAIRHPRLYVPFFGIGLAIAASTAGALAIAALLWLEPSLAARQSAIVFLQAIALLLSGALAAIGLGLPRLPPCRLEPQEDLAHLGLFAALWAYGLRARRPLDVSRLDSPFAAPAPAALDPQRLPHVVAVQSESFFDPRRWRHELPGEPLMTFDALKRQALAHGQLQVPAWGANTVRTECAFLTGLPPRALGIHRFNPYHQLARRGIPSLASHLGALGYRTVCVHPYPASFYARDRVMPRLGFEEFLDIRAFDPARRDGQYIADAAVAEKVGSLLDDGDNRPLFVFVITMENHGPLHLERPVPRDAPPLEATIPGDTADLRIYLRHLSNADSMLASLQQQLTPRDRHARQGLLCWYGDHVPIMADLYRRLGAPDGRTDYLIWSSSQGASPAAAAEELEVAGLGQHLLGYLAETTRHAQASGGTHDAAGHHQEQE</sequence>
<proteinExistence type="predicted"/>
<evidence type="ECO:0000256" key="4">
    <source>
        <dbReference type="ARBA" id="ARBA00022989"/>
    </source>
</evidence>
<dbReference type="InterPro" id="IPR000917">
    <property type="entry name" value="Sulfatase_N"/>
</dbReference>
<dbReference type="Pfam" id="PF00884">
    <property type="entry name" value="Sulfatase"/>
    <property type="match status" value="1"/>
</dbReference>
<dbReference type="SUPFAM" id="SSF53649">
    <property type="entry name" value="Alkaline phosphatase-like"/>
    <property type="match status" value="1"/>
</dbReference>
<evidence type="ECO:0000256" key="6">
    <source>
        <dbReference type="SAM" id="Phobius"/>
    </source>
</evidence>